<dbReference type="InterPro" id="IPR003594">
    <property type="entry name" value="HATPase_dom"/>
</dbReference>
<dbReference type="Pfam" id="PF00989">
    <property type="entry name" value="PAS"/>
    <property type="match status" value="1"/>
</dbReference>
<dbReference type="CDD" id="cd16922">
    <property type="entry name" value="HATPase_EvgS-ArcB-TorS-like"/>
    <property type="match status" value="1"/>
</dbReference>
<dbReference type="STRING" id="1121448.DGI_0134"/>
<dbReference type="GO" id="GO:0009927">
    <property type="term" value="F:histidine phosphotransfer kinase activity"/>
    <property type="evidence" value="ECO:0007669"/>
    <property type="project" value="TreeGrafter"/>
</dbReference>
<dbReference type="PANTHER" id="PTHR43047:SF72">
    <property type="entry name" value="OSMOSENSING HISTIDINE PROTEIN KINASE SLN1"/>
    <property type="match status" value="1"/>
</dbReference>
<dbReference type="GO" id="GO:0005886">
    <property type="term" value="C:plasma membrane"/>
    <property type="evidence" value="ECO:0007669"/>
    <property type="project" value="TreeGrafter"/>
</dbReference>
<keyword evidence="5 11" id="KW-0418">Kinase</keyword>
<keyword evidence="7" id="KW-1133">Transmembrane helix</keyword>
<feature type="domain" description="PAS" evidence="9">
    <location>
        <begin position="257"/>
        <end position="303"/>
    </location>
</feature>
<dbReference type="Proteomes" id="UP000016587">
    <property type="component" value="Chromosome"/>
</dbReference>
<dbReference type="InterPro" id="IPR004358">
    <property type="entry name" value="Sig_transdc_His_kin-like_C"/>
</dbReference>
<feature type="domain" description="PAC" evidence="10">
    <location>
        <begin position="204"/>
        <end position="256"/>
    </location>
</feature>
<feature type="domain" description="PAC" evidence="10">
    <location>
        <begin position="339"/>
        <end position="397"/>
    </location>
</feature>
<dbReference type="PRINTS" id="PR00344">
    <property type="entry name" value="BCTRLSENSOR"/>
</dbReference>
<reference evidence="12" key="2">
    <citation type="submission" date="2013-07" db="EMBL/GenBank/DDBJ databases">
        <authorList>
            <person name="Morais-Silva F.O."/>
            <person name="Rezende A.M."/>
            <person name="Pimentel C."/>
            <person name="Resende D.M."/>
            <person name="Santos C.I."/>
            <person name="Clemente C."/>
            <person name="de Oliveira L.M."/>
            <person name="da Silva S.M."/>
            <person name="Costa D.A."/>
            <person name="Varela-Raposo A."/>
            <person name="Horacio E.C.A."/>
            <person name="Matos M."/>
            <person name="Flores O."/>
            <person name="Ruiz J.C."/>
            <person name="Rodrigues-Pousada C."/>
        </authorList>
    </citation>
    <scope>NUCLEOTIDE SEQUENCE [LARGE SCALE GENOMIC DNA]</scope>
    <source>
        <strain evidence="12">ATCC 19364 / DSM 1382 / NCIMB 9332 / VKM B-1759</strain>
    </source>
</reference>
<dbReference type="HOGENOM" id="CLU_403209_0_0_7"/>
<dbReference type="KEGG" id="dgg:DGI_0134"/>
<evidence type="ECO:0000256" key="4">
    <source>
        <dbReference type="ARBA" id="ARBA00022679"/>
    </source>
</evidence>
<dbReference type="InterPro" id="IPR003661">
    <property type="entry name" value="HisK_dim/P_dom"/>
</dbReference>
<dbReference type="AlphaFoldDB" id="T2G7H6"/>
<dbReference type="InterPro" id="IPR035965">
    <property type="entry name" value="PAS-like_dom_sf"/>
</dbReference>
<keyword evidence="4" id="KW-0808">Transferase</keyword>
<accession>T2G7H6</accession>
<dbReference type="SMART" id="SM00387">
    <property type="entry name" value="HATPase_c"/>
    <property type="match status" value="1"/>
</dbReference>
<dbReference type="SMART" id="SM00091">
    <property type="entry name" value="PAS"/>
    <property type="match status" value="2"/>
</dbReference>
<evidence type="ECO:0000313" key="11">
    <source>
        <dbReference type="EMBL" id="AGW12071.1"/>
    </source>
</evidence>
<dbReference type="GO" id="GO:0000155">
    <property type="term" value="F:phosphorelay sensor kinase activity"/>
    <property type="evidence" value="ECO:0007669"/>
    <property type="project" value="InterPro"/>
</dbReference>
<name>T2G7H6_MEGG1</name>
<dbReference type="Gene3D" id="3.30.565.10">
    <property type="entry name" value="Histidine kinase-like ATPase, C-terminal domain"/>
    <property type="match status" value="1"/>
</dbReference>
<evidence type="ECO:0000256" key="7">
    <source>
        <dbReference type="SAM" id="Phobius"/>
    </source>
</evidence>
<gene>
    <name evidence="11" type="ORF">DGI_0134</name>
</gene>
<feature type="transmembrane region" description="Helical" evidence="7">
    <location>
        <begin position="57"/>
        <end position="73"/>
    </location>
</feature>
<dbReference type="EC" id="2.7.13.3" evidence="2"/>
<feature type="coiled-coil region" evidence="6">
    <location>
        <begin position="388"/>
        <end position="419"/>
    </location>
</feature>
<evidence type="ECO:0000256" key="5">
    <source>
        <dbReference type="ARBA" id="ARBA00022777"/>
    </source>
</evidence>
<dbReference type="FunFam" id="3.30.565.10:FF:000010">
    <property type="entry name" value="Sensor histidine kinase RcsC"/>
    <property type="match status" value="1"/>
</dbReference>
<dbReference type="PANTHER" id="PTHR43047">
    <property type="entry name" value="TWO-COMPONENT HISTIDINE PROTEIN KINASE"/>
    <property type="match status" value="1"/>
</dbReference>
<organism evidence="11 12">
    <name type="scientific">Megalodesulfovibrio gigas (strain ATCC 19364 / DSM 1382 / NCIMB 9332 / VKM B-1759)</name>
    <name type="common">Desulfovibrio gigas</name>
    <dbReference type="NCBI Taxonomy" id="1121448"/>
    <lineage>
        <taxon>Bacteria</taxon>
        <taxon>Pseudomonadati</taxon>
        <taxon>Thermodesulfobacteriota</taxon>
        <taxon>Desulfovibrionia</taxon>
        <taxon>Desulfovibrionales</taxon>
        <taxon>Desulfovibrionaceae</taxon>
        <taxon>Megalodesulfovibrio</taxon>
    </lineage>
</organism>
<sequence>MHQPHGPSHPSSLAKLLAIFRASPGAPPFRAAIILGWLLLVLYCIKVEPIGALWQEIFTYSLILPILLAATTWGRLGGLGIALAAGLVAGAPLVGETSAGIPNYTYKFIYKFILFHCIGITVALLWERSKLSQENLARFLHGLPVGIFRWSFENKLTVTNPTLLNMLGYPDLESLQAVPVNQILIPSERLEVWKTSFRAGRDPGPLITQVHRADGRRIWVKIIARISMDPATGEVCYEGAVEDVTERMETDASLRKLNRQLQDIIEFLPDATFVVDASRRIVFWNKAMEEMTGRSKAEMLGKSNADYALAFYREPKSLLIDLFFEEHPEAPTRYRALERRGEAYIADVFVPHLSEGRGAHVHGIASPLRDETGALIGAIESIRDITQRVAAEEALRSARDDMERQVEARTAELRLANARLQEMDQLKSLFLSSASHELRTPLTSVLGFVKLIQRDLNRHLLPLVEGNPQVQAKAKRILDNLAIIETEGARLARLVNDLLDLNKIESGSMEWRDQPLDVHELIQNAVETLSPQLASRPNLTLEVELPHNLPNIVADGDRMAQVLVNLLSNAVKFTQQGVIRVHARTESPASLLIRVQDSGVGIPKASLPHIFNKFYQTEEAALLPSSMRGSGLGLTICRQIVEHYGGRIWAESEPGKGSTFLVRLPLPCDSPLCGMTVTDRPQ</sequence>
<keyword evidence="6" id="KW-0175">Coiled coil</keyword>
<reference evidence="11 12" key="1">
    <citation type="journal article" date="2013" name="J. Bacteriol.">
        <title>Roles of HynAB and Ech, the only two hydrogenases found in the model sulfate reducer Desulfovibrio gigas.</title>
        <authorList>
            <person name="Morais-Silva F.O."/>
            <person name="Santos C.I."/>
            <person name="Rodrigues R."/>
            <person name="Pereira I.A."/>
            <person name="Rodrigues-Pousada C."/>
        </authorList>
    </citation>
    <scope>NUCLEOTIDE SEQUENCE [LARGE SCALE GENOMIC DNA]</scope>
    <source>
        <strain evidence="12">ATCC 19364 / DSM 1382 / NCIMB 9332 / VKM B-1759</strain>
    </source>
</reference>
<keyword evidence="7" id="KW-0812">Transmembrane</keyword>
<evidence type="ECO:0000313" key="12">
    <source>
        <dbReference type="Proteomes" id="UP000016587"/>
    </source>
</evidence>
<feature type="transmembrane region" description="Helical" evidence="7">
    <location>
        <begin position="108"/>
        <end position="126"/>
    </location>
</feature>
<dbReference type="PROSITE" id="PS50112">
    <property type="entry name" value="PAS"/>
    <property type="match status" value="2"/>
</dbReference>
<dbReference type="PATRIC" id="fig|1121448.10.peg.135"/>
<dbReference type="CDD" id="cd00130">
    <property type="entry name" value="PAS"/>
    <property type="match status" value="2"/>
</dbReference>
<dbReference type="InterPro" id="IPR036890">
    <property type="entry name" value="HATPase_C_sf"/>
</dbReference>
<evidence type="ECO:0000256" key="6">
    <source>
        <dbReference type="SAM" id="Coils"/>
    </source>
</evidence>
<dbReference type="Gene3D" id="3.30.450.20">
    <property type="entry name" value="PAS domain"/>
    <property type="match status" value="2"/>
</dbReference>
<proteinExistence type="predicted"/>
<feature type="transmembrane region" description="Helical" evidence="7">
    <location>
        <begin position="29"/>
        <end position="45"/>
    </location>
</feature>
<dbReference type="PROSITE" id="PS50109">
    <property type="entry name" value="HIS_KIN"/>
    <property type="match status" value="1"/>
</dbReference>
<dbReference type="InterPro" id="IPR013767">
    <property type="entry name" value="PAS_fold"/>
</dbReference>
<feature type="domain" description="PAS" evidence="9">
    <location>
        <begin position="132"/>
        <end position="189"/>
    </location>
</feature>
<dbReference type="NCBIfam" id="TIGR00229">
    <property type="entry name" value="sensory_box"/>
    <property type="match status" value="2"/>
</dbReference>
<evidence type="ECO:0000256" key="1">
    <source>
        <dbReference type="ARBA" id="ARBA00000085"/>
    </source>
</evidence>
<dbReference type="SUPFAM" id="SSF47384">
    <property type="entry name" value="Homodimeric domain of signal transducing histidine kinase"/>
    <property type="match status" value="1"/>
</dbReference>
<dbReference type="SUPFAM" id="SSF55785">
    <property type="entry name" value="PYP-like sensor domain (PAS domain)"/>
    <property type="match status" value="2"/>
</dbReference>
<dbReference type="SUPFAM" id="SSF55874">
    <property type="entry name" value="ATPase domain of HSP90 chaperone/DNA topoisomerase II/histidine kinase"/>
    <property type="match status" value="1"/>
</dbReference>
<feature type="domain" description="Histidine kinase" evidence="8">
    <location>
        <begin position="433"/>
        <end position="668"/>
    </location>
</feature>
<dbReference type="CDD" id="cd00082">
    <property type="entry name" value="HisKA"/>
    <property type="match status" value="1"/>
</dbReference>
<dbReference type="eggNOG" id="COG2202">
    <property type="taxonomic scope" value="Bacteria"/>
</dbReference>
<protein>
    <recommendedName>
        <fullName evidence="2">histidine kinase</fullName>
        <ecNumber evidence="2">2.7.13.3</ecNumber>
    </recommendedName>
</protein>
<dbReference type="OrthoDB" id="9779002at2"/>
<dbReference type="InterPro" id="IPR036097">
    <property type="entry name" value="HisK_dim/P_sf"/>
</dbReference>
<dbReference type="InterPro" id="IPR000014">
    <property type="entry name" value="PAS"/>
</dbReference>
<dbReference type="Pfam" id="PF00512">
    <property type="entry name" value="HisKA"/>
    <property type="match status" value="1"/>
</dbReference>
<comment type="catalytic activity">
    <reaction evidence="1">
        <text>ATP + protein L-histidine = ADP + protein N-phospho-L-histidine.</text>
        <dbReference type="EC" id="2.7.13.3"/>
    </reaction>
</comment>
<evidence type="ECO:0000259" key="8">
    <source>
        <dbReference type="PROSITE" id="PS50109"/>
    </source>
</evidence>
<dbReference type="PROSITE" id="PS50113">
    <property type="entry name" value="PAC"/>
    <property type="match status" value="2"/>
</dbReference>
<dbReference type="Gene3D" id="1.10.287.130">
    <property type="match status" value="1"/>
</dbReference>
<feature type="transmembrane region" description="Helical" evidence="7">
    <location>
        <begin position="79"/>
        <end position="96"/>
    </location>
</feature>
<evidence type="ECO:0000256" key="3">
    <source>
        <dbReference type="ARBA" id="ARBA00022553"/>
    </source>
</evidence>
<dbReference type="Pfam" id="PF02518">
    <property type="entry name" value="HATPase_c"/>
    <property type="match status" value="1"/>
</dbReference>
<evidence type="ECO:0000259" key="9">
    <source>
        <dbReference type="PROSITE" id="PS50112"/>
    </source>
</evidence>
<dbReference type="GO" id="GO:0006355">
    <property type="term" value="P:regulation of DNA-templated transcription"/>
    <property type="evidence" value="ECO:0007669"/>
    <property type="project" value="InterPro"/>
</dbReference>
<dbReference type="InterPro" id="IPR005467">
    <property type="entry name" value="His_kinase_dom"/>
</dbReference>
<keyword evidence="12" id="KW-1185">Reference proteome</keyword>
<dbReference type="InterPro" id="IPR000700">
    <property type="entry name" value="PAS-assoc_C"/>
</dbReference>
<dbReference type="SMART" id="SM00388">
    <property type="entry name" value="HisKA"/>
    <property type="match status" value="1"/>
</dbReference>
<dbReference type="eggNOG" id="COG2205">
    <property type="taxonomic scope" value="Bacteria"/>
</dbReference>
<evidence type="ECO:0000256" key="2">
    <source>
        <dbReference type="ARBA" id="ARBA00012438"/>
    </source>
</evidence>
<dbReference type="Pfam" id="PF13426">
    <property type="entry name" value="PAS_9"/>
    <property type="match status" value="1"/>
</dbReference>
<dbReference type="RefSeq" id="WP_021758644.1">
    <property type="nucleotide sequence ID" value="NC_022444.1"/>
</dbReference>
<keyword evidence="7" id="KW-0472">Membrane</keyword>
<evidence type="ECO:0000259" key="10">
    <source>
        <dbReference type="PROSITE" id="PS50113"/>
    </source>
</evidence>
<keyword evidence="3" id="KW-0597">Phosphoprotein</keyword>
<dbReference type="EMBL" id="CP006585">
    <property type="protein sequence ID" value="AGW12071.1"/>
    <property type="molecule type" value="Genomic_DNA"/>
</dbReference>